<dbReference type="AlphaFoldDB" id="A0A101LX02"/>
<reference evidence="1" key="1">
    <citation type="journal article" date="2015" name="Genome Biol. Evol.">
        <title>Organellar Genomes of White Spruce (Picea glauca): Assembly and Annotation.</title>
        <authorList>
            <person name="Jackman S.D."/>
            <person name="Warren R.L."/>
            <person name="Gibb E.A."/>
            <person name="Vandervalk B.P."/>
            <person name="Mohamadi H."/>
            <person name="Chu J."/>
            <person name="Raymond A."/>
            <person name="Pleasance S."/>
            <person name="Coope R."/>
            <person name="Wildung M.R."/>
            <person name="Ritland C.E."/>
            <person name="Bousquet J."/>
            <person name="Jones S.J."/>
            <person name="Bohlmann J."/>
            <person name="Birol I."/>
        </authorList>
    </citation>
    <scope>NUCLEOTIDE SEQUENCE [LARGE SCALE GENOMIC DNA]</scope>
    <source>
        <tissue evidence="1">Flushing bud</tissue>
    </source>
</reference>
<organism evidence="1">
    <name type="scientific">Picea glauca</name>
    <name type="common">White spruce</name>
    <name type="synonym">Pinus glauca</name>
    <dbReference type="NCBI Taxonomy" id="3330"/>
    <lineage>
        <taxon>Eukaryota</taxon>
        <taxon>Viridiplantae</taxon>
        <taxon>Streptophyta</taxon>
        <taxon>Embryophyta</taxon>
        <taxon>Tracheophyta</taxon>
        <taxon>Spermatophyta</taxon>
        <taxon>Pinopsida</taxon>
        <taxon>Pinidae</taxon>
        <taxon>Conifers I</taxon>
        <taxon>Pinales</taxon>
        <taxon>Pinaceae</taxon>
        <taxon>Picea</taxon>
    </lineage>
</organism>
<sequence length="79" mass="9251">MISHTFRLKSRDFPLWSSISGCCFQSLFRYLELDQQTKKERNGTPCGIHPSSFGDYFSSHPTTILRRLLKAPRHTICFR</sequence>
<proteinExistence type="predicted"/>
<protein>
    <submittedName>
        <fullName evidence="1">Uncharacterized protein</fullName>
    </submittedName>
</protein>
<geneLocation type="mitochondrion" evidence="1"/>
<dbReference type="EMBL" id="LKAM01000009">
    <property type="protein sequence ID" value="KUM46889.1"/>
    <property type="molecule type" value="Genomic_DNA"/>
</dbReference>
<name>A0A101LX02_PICGL</name>
<evidence type="ECO:0000313" key="1">
    <source>
        <dbReference type="EMBL" id="KUM46889.1"/>
    </source>
</evidence>
<comment type="caution">
    <text evidence="1">The sequence shown here is derived from an EMBL/GenBank/DDBJ whole genome shotgun (WGS) entry which is preliminary data.</text>
</comment>
<accession>A0A101LX02</accession>
<keyword evidence="1" id="KW-0496">Mitochondrion</keyword>
<gene>
    <name evidence="1" type="ORF">ABT39_MTgene6344</name>
</gene>